<dbReference type="RefSeq" id="WP_134848953.1">
    <property type="nucleotide sequence ID" value="NZ_CP197400.1"/>
</dbReference>
<dbReference type="Gene3D" id="2.60.40.3690">
    <property type="match status" value="1"/>
</dbReference>
<evidence type="ECO:0000259" key="3">
    <source>
        <dbReference type="Pfam" id="PF15495"/>
    </source>
</evidence>
<feature type="compositionally biased region" description="Basic and acidic residues" evidence="1">
    <location>
        <begin position="52"/>
        <end position="66"/>
    </location>
</feature>
<evidence type="ECO:0000313" key="5">
    <source>
        <dbReference type="Proteomes" id="UP000297225"/>
    </source>
</evidence>
<dbReference type="OrthoDB" id="1014669at2"/>
<dbReference type="GO" id="GO:0009418">
    <property type="term" value="C:pilus shaft"/>
    <property type="evidence" value="ECO:0007669"/>
    <property type="project" value="InterPro"/>
</dbReference>
<dbReference type="InterPro" id="IPR047786">
    <property type="entry name" value="Mfa1_fim"/>
</dbReference>
<dbReference type="AlphaFoldDB" id="A0A4Y8WNE0"/>
<comment type="caution">
    <text evidence="4">The sequence shown here is derived from an EMBL/GenBank/DDBJ whole genome shotgun (WGS) entry which is preliminary data.</text>
</comment>
<evidence type="ECO:0000256" key="2">
    <source>
        <dbReference type="SAM" id="SignalP"/>
    </source>
</evidence>
<name>A0A4Y8WNE0_9PORP</name>
<sequence length="531" mass="59391">MKKILSMGVALALALGFASCNKDKGNSPDPQRQEGTTYMSVSLSASGALRADSPREDDKHNSIGDWGGRDKIENVHVYIVSEGNSEVQRVEMYKNIPADFGTNGVWQAKAWKTTPGPKMVYVVVNNGGEIKNTLDAAKAEEFEDKYNEAFDMLQDGKFKTEYAKVEGDKDIILMSGVPAMAAIAKDVKEEDAYNHATNNVKLNVRRIASRVTVTMNKELKDKEADGIAVEATRKIANGTSEKKVIGHLKNLKWSVAQYEKKSFLAANNYLADKVMSWKYDFVTQVLPVPNYNMEPNTGAGAFYDYSRLKESFDIKGFSRTQNDNKANVNAIVGTNMQFITETTHKYGKKLGGGDDTGYRRGNTTYVMVTGTFEPTEDAFAKDEYKAYKEKVEKKETVDIYWGTIDGLFYSNLDKAKEANKRASAKEGADGVITYKAGKMYYFAWVNPDKLQPTEWVNSPVVRNNIYHINISGFAKLGFSGNPYNPDPKNPDPKDPDDPTPDPEDPIYDRETYMTTEITVINWGMHSYDITF</sequence>
<feature type="signal peptide" evidence="2">
    <location>
        <begin position="1"/>
        <end position="18"/>
    </location>
</feature>
<dbReference type="InterPro" id="IPR029140">
    <property type="entry name" value="Mfa1_C"/>
</dbReference>
<reference evidence="4 5" key="1">
    <citation type="submission" date="2019-03" db="EMBL/GenBank/DDBJ databases">
        <title>Porphyromonas levii Isolated from the Uterus of Dairy Cows.</title>
        <authorList>
            <person name="Francis A.M."/>
        </authorList>
    </citation>
    <scope>NUCLEOTIDE SEQUENCE [LARGE SCALE GENOMIC DNA]</scope>
    <source>
        <strain evidence="4 5">AF5678</strain>
    </source>
</reference>
<dbReference type="Pfam" id="PF15495">
    <property type="entry name" value="Fimbrillin_C"/>
    <property type="match status" value="1"/>
</dbReference>
<accession>A0A4Y8WNE0</accession>
<proteinExistence type="predicted"/>
<evidence type="ECO:0000256" key="1">
    <source>
        <dbReference type="SAM" id="MobiDB-lite"/>
    </source>
</evidence>
<dbReference type="EMBL" id="SPNC01000144">
    <property type="protein sequence ID" value="TFH94305.1"/>
    <property type="molecule type" value="Genomic_DNA"/>
</dbReference>
<keyword evidence="5" id="KW-1185">Reference proteome</keyword>
<feature type="domain" description="Minor fimbrium subunit Mfa1 C-terminal" evidence="3">
    <location>
        <begin position="433"/>
        <end position="528"/>
    </location>
</feature>
<dbReference type="NCBIfam" id="NF038041">
    <property type="entry name" value="fim_Mfa1_fam"/>
    <property type="match status" value="1"/>
</dbReference>
<organism evidence="4 5">
    <name type="scientific">Porphyromonas levii</name>
    <dbReference type="NCBI Taxonomy" id="28114"/>
    <lineage>
        <taxon>Bacteria</taxon>
        <taxon>Pseudomonadati</taxon>
        <taxon>Bacteroidota</taxon>
        <taxon>Bacteroidia</taxon>
        <taxon>Bacteroidales</taxon>
        <taxon>Porphyromonadaceae</taxon>
        <taxon>Porphyromonas</taxon>
    </lineage>
</organism>
<keyword evidence="2" id="KW-0732">Signal</keyword>
<feature type="region of interest" description="Disordered" evidence="1">
    <location>
        <begin position="47"/>
        <end position="66"/>
    </location>
</feature>
<feature type="chain" id="PRO_5043646875" description="Minor fimbrium subunit Mfa1 C-terminal domain-containing protein" evidence="2">
    <location>
        <begin position="19"/>
        <end position="531"/>
    </location>
</feature>
<dbReference type="Proteomes" id="UP000297225">
    <property type="component" value="Unassembled WGS sequence"/>
</dbReference>
<gene>
    <name evidence="4" type="ORF">E4P47_08090</name>
</gene>
<feature type="region of interest" description="Disordered" evidence="1">
    <location>
        <begin position="481"/>
        <end position="508"/>
    </location>
</feature>
<evidence type="ECO:0000313" key="4">
    <source>
        <dbReference type="EMBL" id="TFH94305.1"/>
    </source>
</evidence>
<protein>
    <recommendedName>
        <fullName evidence="3">Minor fimbrium subunit Mfa1 C-terminal domain-containing protein</fullName>
    </recommendedName>
</protein>
<dbReference type="PROSITE" id="PS51257">
    <property type="entry name" value="PROKAR_LIPOPROTEIN"/>
    <property type="match status" value="1"/>
</dbReference>